<dbReference type="Proteomes" id="UP000059847">
    <property type="component" value="Chromosome"/>
</dbReference>
<gene>
    <name evidence="1" type="ORF">AOC03_07845</name>
</gene>
<name>A0A0M3V8X9_9GAMM</name>
<sequence>MSLGHLRPSVFIMTLLAGAISISACQQKQDPEPNLEDGINAEESVPMSAEPADPNITVLATDDAALNEAADDTGANADSGFTEMTYLCSPELKVDATYEGNEVVIGTDQGTLTLTQTNDGTNPEVYEVATAIDGGEGFTQWRAANEERATGILRMAGADESKVSTYDCKKTK</sequence>
<protein>
    <submittedName>
        <fullName evidence="1">Uncharacterized protein</fullName>
    </submittedName>
</protein>
<evidence type="ECO:0000313" key="2">
    <source>
        <dbReference type="Proteomes" id="UP000059847"/>
    </source>
</evidence>
<dbReference type="EMBL" id="CP012678">
    <property type="protein sequence ID" value="ALF59963.1"/>
    <property type="molecule type" value="Genomic_DNA"/>
</dbReference>
<evidence type="ECO:0000313" key="1">
    <source>
        <dbReference type="EMBL" id="ALF59963.1"/>
    </source>
</evidence>
<dbReference type="RefSeq" id="WP_062534848.1">
    <property type="nucleotide sequence ID" value="NZ_CP012678.1"/>
</dbReference>
<organism evidence="1 2">
    <name type="scientific">Psychrobacter urativorans</name>
    <dbReference type="NCBI Taxonomy" id="45610"/>
    <lineage>
        <taxon>Bacteria</taxon>
        <taxon>Pseudomonadati</taxon>
        <taxon>Pseudomonadota</taxon>
        <taxon>Gammaproteobacteria</taxon>
        <taxon>Moraxellales</taxon>
        <taxon>Moraxellaceae</taxon>
        <taxon>Psychrobacter</taxon>
    </lineage>
</organism>
<dbReference type="KEGG" id="pur:AOC03_07845"/>
<proteinExistence type="predicted"/>
<dbReference type="AlphaFoldDB" id="A0A0M3V8X9"/>
<dbReference type="OrthoDB" id="6657815at2"/>
<reference evidence="1 2" key="1">
    <citation type="submission" date="2015-09" db="EMBL/GenBank/DDBJ databases">
        <title>Complete genome of Psychrobacter urativorans R10.10B.</title>
        <authorList>
            <person name="See-Too W.S."/>
            <person name="Chan K.G."/>
        </authorList>
    </citation>
    <scope>NUCLEOTIDE SEQUENCE [LARGE SCALE GENOMIC DNA]</scope>
    <source>
        <strain evidence="1 2">R10.10B</strain>
    </source>
</reference>
<accession>A0A0M3V8X9</accession>
<keyword evidence="2" id="KW-1185">Reference proteome</keyword>
<dbReference type="PROSITE" id="PS51257">
    <property type="entry name" value="PROKAR_LIPOPROTEIN"/>
    <property type="match status" value="1"/>
</dbReference>